<sequence>MGYNAALIYKKLLFMSLLYEDEHGTFTKNHLHIGDVCYDAIQDYNESNAIIEAIFSHQGNDDKFYAFIVVKWFEETNQIKLAHGAEKNPAEIIGDILYNISPCQVLWDLWMHGTSLSTVKYEYGCVNSSDLGRGFQWKFRNLDLGGNTTSTESGDFIKANLNYKVIKITDNDNVILVEETKNDKEMNAYGDVKWLHEEKGREET</sequence>
<evidence type="ECO:0000313" key="2">
    <source>
        <dbReference type="Proteomes" id="UP000234323"/>
    </source>
</evidence>
<dbReference type="EMBL" id="LLXI01000007">
    <property type="protein sequence ID" value="PKY37641.1"/>
    <property type="molecule type" value="Genomic_DNA"/>
</dbReference>
<dbReference type="Proteomes" id="UP000234323">
    <property type="component" value="Unassembled WGS sequence"/>
</dbReference>
<protein>
    <submittedName>
        <fullName evidence="1">Uncharacterized protein</fullName>
    </submittedName>
</protein>
<gene>
    <name evidence="1" type="ORF">RhiirA4_450521</name>
</gene>
<proteinExistence type="predicted"/>
<reference evidence="1 2" key="1">
    <citation type="submission" date="2015-10" db="EMBL/GenBank/DDBJ databases">
        <title>Genome analyses suggest a sexual origin of heterokaryosis in a supposedly ancient asexual fungus.</title>
        <authorList>
            <person name="Ropars J."/>
            <person name="Sedzielewska K."/>
            <person name="Noel J."/>
            <person name="Charron P."/>
            <person name="Farinelli L."/>
            <person name="Marton T."/>
            <person name="Kruger M."/>
            <person name="Pelin A."/>
            <person name="Brachmann A."/>
            <person name="Corradi N."/>
        </authorList>
    </citation>
    <scope>NUCLEOTIDE SEQUENCE [LARGE SCALE GENOMIC DNA]</scope>
    <source>
        <strain evidence="1 2">A4</strain>
    </source>
</reference>
<keyword evidence="2" id="KW-1185">Reference proteome</keyword>
<name>A0A2I1FTD9_9GLOM</name>
<organism evidence="1 2">
    <name type="scientific">Rhizophagus irregularis</name>
    <dbReference type="NCBI Taxonomy" id="588596"/>
    <lineage>
        <taxon>Eukaryota</taxon>
        <taxon>Fungi</taxon>
        <taxon>Fungi incertae sedis</taxon>
        <taxon>Mucoromycota</taxon>
        <taxon>Glomeromycotina</taxon>
        <taxon>Glomeromycetes</taxon>
        <taxon>Glomerales</taxon>
        <taxon>Glomeraceae</taxon>
        <taxon>Rhizophagus</taxon>
    </lineage>
</organism>
<comment type="caution">
    <text evidence="1">The sequence shown here is derived from an EMBL/GenBank/DDBJ whole genome shotgun (WGS) entry which is preliminary data.</text>
</comment>
<dbReference type="AlphaFoldDB" id="A0A2I1FTD9"/>
<accession>A0A2I1FTD9</accession>
<evidence type="ECO:0000313" key="1">
    <source>
        <dbReference type="EMBL" id="PKY37641.1"/>
    </source>
</evidence>